<name>A0A9P9E5Z7_9PLEO</name>
<reference evidence="4" key="1">
    <citation type="journal article" date="2021" name="Nat. Commun.">
        <title>Genetic determinants of endophytism in the Arabidopsis root mycobiome.</title>
        <authorList>
            <person name="Mesny F."/>
            <person name="Miyauchi S."/>
            <person name="Thiergart T."/>
            <person name="Pickel B."/>
            <person name="Atanasova L."/>
            <person name="Karlsson M."/>
            <person name="Huettel B."/>
            <person name="Barry K.W."/>
            <person name="Haridas S."/>
            <person name="Chen C."/>
            <person name="Bauer D."/>
            <person name="Andreopoulos W."/>
            <person name="Pangilinan J."/>
            <person name="LaButti K."/>
            <person name="Riley R."/>
            <person name="Lipzen A."/>
            <person name="Clum A."/>
            <person name="Drula E."/>
            <person name="Henrissat B."/>
            <person name="Kohler A."/>
            <person name="Grigoriev I.V."/>
            <person name="Martin F.M."/>
            <person name="Hacquard S."/>
        </authorList>
    </citation>
    <scope>NUCLEOTIDE SEQUENCE</scope>
    <source>
        <strain evidence="4">MPI-CAGE-CH-0243</strain>
    </source>
</reference>
<dbReference type="Gene3D" id="2.120.10.70">
    <property type="entry name" value="Fucose-specific lectin"/>
    <property type="match status" value="1"/>
</dbReference>
<protein>
    <recommendedName>
        <fullName evidence="6">Fucose-specific lectin</fullName>
    </recommendedName>
</protein>
<feature type="transmembrane region" description="Helical" evidence="3">
    <location>
        <begin position="21"/>
        <end position="45"/>
    </location>
</feature>
<evidence type="ECO:0000313" key="5">
    <source>
        <dbReference type="Proteomes" id="UP000700596"/>
    </source>
</evidence>
<sequence>MGSEQPNRGSGMQRRIFGVLVWVYITMFLLSGAIIVIGVVIGVILPQRNAPQSSVTDSNIIQGTPTETSPSRVSGTSTGTNVPAATPRESLKYSSIAVSRSETGHIQVFYMKSNTIGVAISGDKGWKTLEPLSPSIIPKPASPLAAVSWKESGADKIRLYYYDNSNRMVEYSGLCRDDGTACTWGNVAIVVPSGISPHSSIAAVQWGNSTSGTGDVQIRTFFEDVNGEVNGGVYSYGWNTGNGYGKILPGSRLVATIESPFAPPVFRVWYIDPNMSLKRAKWDNGFAPTIDIPIRNTSSLDPYAAIASANEHVVTGSKKGVTTHTYIIQSDGIPIEISSLQSSEYSYATKTQTGFPKADVVGGSIAALGWKGPSNLYESRVYYAVGGAIQEMALKDGAWIEGATVGA</sequence>
<dbReference type="AlphaFoldDB" id="A0A9P9E5Z7"/>
<dbReference type="EMBL" id="JAGMWT010000004">
    <property type="protein sequence ID" value="KAH7130571.1"/>
    <property type="molecule type" value="Genomic_DNA"/>
</dbReference>
<keyword evidence="5" id="KW-1185">Reference proteome</keyword>
<keyword evidence="3" id="KW-1133">Transmembrane helix</keyword>
<evidence type="ECO:0000256" key="1">
    <source>
        <dbReference type="ARBA" id="ARBA00009042"/>
    </source>
</evidence>
<proteinExistence type="inferred from homology"/>
<keyword evidence="3" id="KW-0472">Membrane</keyword>
<comment type="similarity">
    <text evidence="1">Belongs to the fungal fucose-specific lectin family.</text>
</comment>
<evidence type="ECO:0000313" key="4">
    <source>
        <dbReference type="EMBL" id="KAH7130571.1"/>
    </source>
</evidence>
<evidence type="ECO:0000256" key="3">
    <source>
        <dbReference type="SAM" id="Phobius"/>
    </source>
</evidence>
<keyword evidence="3" id="KW-0812">Transmembrane</keyword>
<dbReference type="SUPFAM" id="SSF89372">
    <property type="entry name" value="Fucose-specific lectin"/>
    <property type="match status" value="1"/>
</dbReference>
<gene>
    <name evidence="4" type="ORF">B0J11DRAFT_254944</name>
</gene>
<dbReference type="OrthoDB" id="407298at2759"/>
<dbReference type="InterPro" id="IPR012475">
    <property type="entry name" value="Fungal_lectin"/>
</dbReference>
<dbReference type="Proteomes" id="UP000700596">
    <property type="component" value="Unassembled WGS sequence"/>
</dbReference>
<dbReference type="Pfam" id="PF07938">
    <property type="entry name" value="Fungal_lectin"/>
    <property type="match status" value="1"/>
</dbReference>
<accession>A0A9P9E5Z7</accession>
<feature type="region of interest" description="Disordered" evidence="2">
    <location>
        <begin position="51"/>
        <end position="85"/>
    </location>
</feature>
<evidence type="ECO:0000256" key="2">
    <source>
        <dbReference type="SAM" id="MobiDB-lite"/>
    </source>
</evidence>
<evidence type="ECO:0008006" key="6">
    <source>
        <dbReference type="Google" id="ProtNLM"/>
    </source>
</evidence>
<organism evidence="4 5">
    <name type="scientific">Dendryphion nanum</name>
    <dbReference type="NCBI Taxonomy" id="256645"/>
    <lineage>
        <taxon>Eukaryota</taxon>
        <taxon>Fungi</taxon>
        <taxon>Dikarya</taxon>
        <taxon>Ascomycota</taxon>
        <taxon>Pezizomycotina</taxon>
        <taxon>Dothideomycetes</taxon>
        <taxon>Pleosporomycetidae</taxon>
        <taxon>Pleosporales</taxon>
        <taxon>Torulaceae</taxon>
        <taxon>Dendryphion</taxon>
    </lineage>
</organism>
<comment type="caution">
    <text evidence="4">The sequence shown here is derived from an EMBL/GenBank/DDBJ whole genome shotgun (WGS) entry which is preliminary data.</text>
</comment>
<feature type="compositionally biased region" description="Polar residues" evidence="2">
    <location>
        <begin position="51"/>
        <end position="83"/>
    </location>
</feature>